<evidence type="ECO:0000256" key="5">
    <source>
        <dbReference type="ARBA" id="ARBA00022989"/>
    </source>
</evidence>
<dbReference type="PRINTS" id="PR00237">
    <property type="entry name" value="GPCRRHODOPSN"/>
</dbReference>
<evidence type="ECO:0000256" key="8">
    <source>
        <dbReference type="ARBA" id="ARBA00023139"/>
    </source>
</evidence>
<evidence type="ECO:0000256" key="6">
    <source>
        <dbReference type="ARBA" id="ARBA00023040"/>
    </source>
</evidence>
<evidence type="ECO:0000256" key="9">
    <source>
        <dbReference type="ARBA" id="ARBA00023157"/>
    </source>
</evidence>
<keyword evidence="13" id="KW-0449">Lipoprotein</keyword>
<keyword evidence="3" id="KW-1003">Cell membrane</keyword>
<dbReference type="RefSeq" id="XP_049311206.1">
    <property type="nucleotide sequence ID" value="XM_049455249.1"/>
</dbReference>
<feature type="transmembrane region" description="Helical" evidence="16">
    <location>
        <begin position="191"/>
        <end position="212"/>
    </location>
</feature>
<dbReference type="InterPro" id="IPR000276">
    <property type="entry name" value="GPCR_Rhodpsn"/>
</dbReference>
<evidence type="ECO:0000256" key="13">
    <source>
        <dbReference type="ARBA" id="ARBA00023288"/>
    </source>
</evidence>
<keyword evidence="4 14" id="KW-0812">Transmembrane</keyword>
<keyword evidence="6 14" id="KW-0297">G-protein coupled receptor</keyword>
<evidence type="ECO:0000256" key="12">
    <source>
        <dbReference type="ARBA" id="ARBA00023224"/>
    </source>
</evidence>
<feature type="transmembrane region" description="Helical" evidence="16">
    <location>
        <begin position="630"/>
        <end position="651"/>
    </location>
</feature>
<feature type="transmembrane region" description="Helical" evidence="16">
    <location>
        <begin position="284"/>
        <end position="305"/>
    </location>
</feature>
<evidence type="ECO:0000256" key="14">
    <source>
        <dbReference type="RuleBase" id="RU000688"/>
    </source>
</evidence>
<evidence type="ECO:0000256" key="7">
    <source>
        <dbReference type="ARBA" id="ARBA00023136"/>
    </source>
</evidence>
<feature type="compositionally biased region" description="Polar residues" evidence="15">
    <location>
        <begin position="488"/>
        <end position="498"/>
    </location>
</feature>
<keyword evidence="12 14" id="KW-0807">Transducer</keyword>
<feature type="transmembrane region" description="Helical" evidence="16">
    <location>
        <begin position="117"/>
        <end position="142"/>
    </location>
</feature>
<gene>
    <name evidence="19" type="primary">LOC105225226</name>
</gene>
<evidence type="ECO:0000256" key="2">
    <source>
        <dbReference type="ARBA" id="ARBA00010663"/>
    </source>
</evidence>
<protein>
    <submittedName>
        <fullName evidence="19">Dopamine D2-like receptor</fullName>
    </submittedName>
</protein>
<dbReference type="Proteomes" id="UP001652620">
    <property type="component" value="Chromosome 4"/>
</dbReference>
<dbReference type="Gene3D" id="1.20.1070.10">
    <property type="entry name" value="Rhodopsin 7-helix transmembrane proteins"/>
    <property type="match status" value="2"/>
</dbReference>
<evidence type="ECO:0000256" key="1">
    <source>
        <dbReference type="ARBA" id="ARBA00004651"/>
    </source>
</evidence>
<keyword evidence="10 14" id="KW-0675">Receptor</keyword>
<organism evidence="18 19">
    <name type="scientific">Bactrocera dorsalis</name>
    <name type="common">Oriental fruit fly</name>
    <name type="synonym">Dacus dorsalis</name>
    <dbReference type="NCBI Taxonomy" id="27457"/>
    <lineage>
        <taxon>Eukaryota</taxon>
        <taxon>Metazoa</taxon>
        <taxon>Ecdysozoa</taxon>
        <taxon>Arthropoda</taxon>
        <taxon>Hexapoda</taxon>
        <taxon>Insecta</taxon>
        <taxon>Pterygota</taxon>
        <taxon>Neoptera</taxon>
        <taxon>Endopterygota</taxon>
        <taxon>Diptera</taxon>
        <taxon>Brachycera</taxon>
        <taxon>Muscomorpha</taxon>
        <taxon>Tephritoidea</taxon>
        <taxon>Tephritidae</taxon>
        <taxon>Bactrocera</taxon>
        <taxon>Bactrocera</taxon>
    </lineage>
</organism>
<evidence type="ECO:0000256" key="15">
    <source>
        <dbReference type="SAM" id="MobiDB-lite"/>
    </source>
</evidence>
<keyword evidence="8" id="KW-0564">Palmitate</keyword>
<keyword evidence="7 16" id="KW-0472">Membrane</keyword>
<dbReference type="PROSITE" id="PS50262">
    <property type="entry name" value="G_PROTEIN_RECEP_F1_2"/>
    <property type="match status" value="1"/>
</dbReference>
<evidence type="ECO:0000256" key="11">
    <source>
        <dbReference type="ARBA" id="ARBA00023180"/>
    </source>
</evidence>
<evidence type="ECO:0000256" key="4">
    <source>
        <dbReference type="ARBA" id="ARBA00022692"/>
    </source>
</evidence>
<keyword evidence="9" id="KW-1015">Disulfide bond</keyword>
<keyword evidence="5 16" id="KW-1133">Transmembrane helix</keyword>
<evidence type="ECO:0000256" key="3">
    <source>
        <dbReference type="ARBA" id="ARBA00022475"/>
    </source>
</evidence>
<dbReference type="PANTHER" id="PTHR24238:SF75">
    <property type="entry name" value="CHOLECYSTOKININ-LIKE RECEPTOR AT 17D1-RELATED"/>
    <property type="match status" value="1"/>
</dbReference>
<feature type="domain" description="G-protein coupled receptors family 1 profile" evidence="17">
    <location>
        <begin position="133"/>
        <end position="649"/>
    </location>
</feature>
<dbReference type="SUPFAM" id="SSF81321">
    <property type="entry name" value="Family A G protein-coupled receptor-like"/>
    <property type="match status" value="1"/>
</dbReference>
<feature type="transmembrane region" description="Helical" evidence="16">
    <location>
        <begin position="154"/>
        <end position="179"/>
    </location>
</feature>
<dbReference type="PANTHER" id="PTHR24238">
    <property type="entry name" value="G-PROTEIN COUPLED RECEPTOR"/>
    <property type="match status" value="1"/>
</dbReference>
<dbReference type="GeneID" id="105225226"/>
<feature type="region of interest" description="Disordered" evidence="15">
    <location>
        <begin position="550"/>
        <end position="572"/>
    </location>
</feature>
<dbReference type="PRINTS" id="PR01822">
    <property type="entry name" value="CCYSTOKININR"/>
</dbReference>
<sequence length="709" mass="78609">MSITANQYSDLLAYFSNDSAANNILSLALTQLNDTHTLTVGNFSNFSNVAGESNMYATTNDSSDTSLLLLVTQSAMYANASANASDYGDNEASAVANRSAYVVTAAGRPRMPTEMPFWLILCYSIIFFCAIIGNLLVISTLIQNRRMRTITNLFLLNLAISDILLGVFCMPVTLVGTLLRDFIFGESFCKLIPFLQAISVAVSSWTLVAISCERYYAICHPLRSRAWQTLNHAYRIIGSIWVCSLICMTPIAIFSQLMPTSQGLRKCREQWPADTLAYERSYNIFLDLILLVLPLLILSFAYMLITRTLYVGMQNERAMIFGSVAPIVAGGSGAGGGLCGISVGGGGGGGGGKLCSELETLTTALVPNPAATLTTQTTIAKKPTSRFQFNVSFRVRGRSACNGSVDDLAEQQQQQQHNAMKKSKSQCRQLQQQAMQEQQKQYSETNQPCYDDIVSTQAIASTAVSHKRKLLTATDGRRHLYCMRSGSIKSLNHNNNDRNGGLAGSSKSTSTSSSMTVINVPQQQRFKLYQQRHQSQQQLHQHQQQQQLQMYMQQQDIERSKSTSTPSLRLHDTALRRSNKTKSLESKKRVIKMLFVLVLEFFICWTPLYIINTVAMFIGPVIYEYVGYRWIPFLQLLAYSSSCCNPITYCFMNAGFRRAFLDTFKGIQLSGVLFRRKNSSNNSVAGNSIIMANSGTIMTTNTVLDSPRL</sequence>
<feature type="transmembrane region" description="Helical" evidence="16">
    <location>
        <begin position="590"/>
        <end position="610"/>
    </location>
</feature>
<feature type="transmembrane region" description="Helical" evidence="16">
    <location>
        <begin position="233"/>
        <end position="254"/>
    </location>
</feature>
<evidence type="ECO:0000256" key="10">
    <source>
        <dbReference type="ARBA" id="ARBA00023170"/>
    </source>
</evidence>
<comment type="similarity">
    <text evidence="2 14">Belongs to the G-protein coupled receptor 1 family.</text>
</comment>
<reference evidence="19" key="1">
    <citation type="submission" date="2025-08" db="UniProtKB">
        <authorList>
            <consortium name="RefSeq"/>
        </authorList>
    </citation>
    <scope>IDENTIFICATION</scope>
    <source>
        <tissue evidence="19">Adult</tissue>
    </source>
</reference>
<evidence type="ECO:0000259" key="17">
    <source>
        <dbReference type="PROSITE" id="PS50262"/>
    </source>
</evidence>
<dbReference type="InterPro" id="IPR009126">
    <property type="entry name" value="Cholcskin_rcpt"/>
</dbReference>
<dbReference type="Pfam" id="PF00001">
    <property type="entry name" value="7tm_1"/>
    <property type="match status" value="1"/>
</dbReference>
<feature type="compositionally biased region" description="Low complexity" evidence="15">
    <location>
        <begin position="505"/>
        <end position="515"/>
    </location>
</feature>
<evidence type="ECO:0000256" key="16">
    <source>
        <dbReference type="SAM" id="Phobius"/>
    </source>
</evidence>
<keyword evidence="11" id="KW-0325">Glycoprotein</keyword>
<feature type="region of interest" description="Disordered" evidence="15">
    <location>
        <begin position="488"/>
        <end position="515"/>
    </location>
</feature>
<comment type="subcellular location">
    <subcellularLocation>
        <location evidence="1">Cell membrane</location>
        <topology evidence="1">Multi-pass membrane protein</topology>
    </subcellularLocation>
</comment>
<evidence type="ECO:0000313" key="18">
    <source>
        <dbReference type="Proteomes" id="UP001652620"/>
    </source>
</evidence>
<proteinExistence type="inferred from homology"/>
<dbReference type="PROSITE" id="PS00237">
    <property type="entry name" value="G_PROTEIN_RECEP_F1_1"/>
    <property type="match status" value="1"/>
</dbReference>
<name>A0ABM3JPR2_BACDO</name>
<dbReference type="SMART" id="SM01381">
    <property type="entry name" value="7TM_GPCR_Srsx"/>
    <property type="match status" value="1"/>
</dbReference>
<accession>A0ABM3JPR2</accession>
<keyword evidence="18" id="KW-1185">Reference proteome</keyword>
<dbReference type="InterPro" id="IPR017452">
    <property type="entry name" value="GPCR_Rhodpsn_7TM"/>
</dbReference>
<evidence type="ECO:0000313" key="19">
    <source>
        <dbReference type="RefSeq" id="XP_049311206.1"/>
    </source>
</evidence>